<gene>
    <name evidence="2" type="ORF">BZG36_04092</name>
</gene>
<protein>
    <recommendedName>
        <fullName evidence="1">Phosphomannose isomerase type I C-terminal domain-containing protein</fullName>
    </recommendedName>
</protein>
<dbReference type="InterPro" id="IPR046456">
    <property type="entry name" value="PMI_typeI_C"/>
</dbReference>
<evidence type="ECO:0000313" key="3">
    <source>
        <dbReference type="Proteomes" id="UP000242875"/>
    </source>
</evidence>
<dbReference type="EMBL" id="MVBO01000120">
    <property type="protein sequence ID" value="OZJ02871.1"/>
    <property type="molecule type" value="Genomic_DNA"/>
</dbReference>
<sequence>MSGTAYPNTQHSILYDPPIDEFSVILTRLKAGEEERFAGIHGPSIFIVTEGEGQVVGGVGKREGGGQLVPGGVWFVGAGEGLTLTAGKSGLVVYRAFAVPV</sequence>
<dbReference type="InterPro" id="IPR014710">
    <property type="entry name" value="RmlC-like_jellyroll"/>
</dbReference>
<evidence type="ECO:0000259" key="1">
    <source>
        <dbReference type="Pfam" id="PF01238"/>
    </source>
</evidence>
<dbReference type="Gene3D" id="2.60.120.10">
    <property type="entry name" value="Jelly Rolls"/>
    <property type="match status" value="1"/>
</dbReference>
<dbReference type="GO" id="GO:0004476">
    <property type="term" value="F:mannose-6-phosphate isomerase activity"/>
    <property type="evidence" value="ECO:0007669"/>
    <property type="project" value="InterPro"/>
</dbReference>
<dbReference type="UniPathway" id="UPA00126">
    <property type="reaction ID" value="UER00423"/>
</dbReference>
<evidence type="ECO:0000313" key="2">
    <source>
        <dbReference type="EMBL" id="OZJ02871.1"/>
    </source>
</evidence>
<accession>A0A261XX07</accession>
<dbReference type="SUPFAM" id="SSF51182">
    <property type="entry name" value="RmlC-like cupins"/>
    <property type="match status" value="1"/>
</dbReference>
<dbReference type="OrthoDB" id="6605218at2759"/>
<proteinExistence type="predicted"/>
<dbReference type="GO" id="GO:0005829">
    <property type="term" value="C:cytosol"/>
    <property type="evidence" value="ECO:0007669"/>
    <property type="project" value="TreeGrafter"/>
</dbReference>
<dbReference type="PANTHER" id="PTHR10309">
    <property type="entry name" value="MANNOSE-6-PHOSPHATE ISOMERASE"/>
    <property type="match status" value="1"/>
</dbReference>
<dbReference type="Pfam" id="PF01238">
    <property type="entry name" value="PMI_typeI_C"/>
    <property type="match status" value="1"/>
</dbReference>
<dbReference type="GO" id="GO:0009298">
    <property type="term" value="P:GDP-mannose biosynthetic process"/>
    <property type="evidence" value="ECO:0007669"/>
    <property type="project" value="UniProtKB-UniPathway"/>
</dbReference>
<organism evidence="2 3">
    <name type="scientific">Bifiguratus adelaidae</name>
    <dbReference type="NCBI Taxonomy" id="1938954"/>
    <lineage>
        <taxon>Eukaryota</taxon>
        <taxon>Fungi</taxon>
        <taxon>Fungi incertae sedis</taxon>
        <taxon>Mucoromycota</taxon>
        <taxon>Mucoromycotina</taxon>
        <taxon>Endogonomycetes</taxon>
        <taxon>Endogonales</taxon>
        <taxon>Endogonales incertae sedis</taxon>
        <taxon>Bifiguratus</taxon>
    </lineage>
</organism>
<dbReference type="Proteomes" id="UP000242875">
    <property type="component" value="Unassembled WGS sequence"/>
</dbReference>
<dbReference type="InterPro" id="IPR016305">
    <property type="entry name" value="Mannose-6-P_Isomerase"/>
</dbReference>
<keyword evidence="3" id="KW-1185">Reference proteome</keyword>
<dbReference type="AlphaFoldDB" id="A0A261XX07"/>
<dbReference type="PANTHER" id="PTHR10309:SF0">
    <property type="entry name" value="MANNOSE-6-PHOSPHATE ISOMERASE"/>
    <property type="match status" value="1"/>
</dbReference>
<reference evidence="2 3" key="1">
    <citation type="journal article" date="2017" name="Mycologia">
        <title>Bifiguratus adelaidae, gen. et sp. nov., a new member of Mucoromycotina in endophytic and soil-dwelling habitats.</title>
        <authorList>
            <person name="Torres-Cruz T.J."/>
            <person name="Billingsley Tobias T.L."/>
            <person name="Almatruk M."/>
            <person name="Hesse C."/>
            <person name="Kuske C.R."/>
            <person name="Desiro A."/>
            <person name="Benucci G.M."/>
            <person name="Bonito G."/>
            <person name="Stajich J.E."/>
            <person name="Dunlap C."/>
            <person name="Arnold A.E."/>
            <person name="Porras-Alfaro A."/>
        </authorList>
    </citation>
    <scope>NUCLEOTIDE SEQUENCE [LARGE SCALE GENOMIC DNA]</scope>
    <source>
        <strain evidence="2 3">AZ0501</strain>
    </source>
</reference>
<feature type="domain" description="Phosphomannose isomerase type I C-terminal" evidence="1">
    <location>
        <begin position="12"/>
        <end position="55"/>
    </location>
</feature>
<name>A0A261XX07_9FUNG</name>
<dbReference type="InterPro" id="IPR011051">
    <property type="entry name" value="RmlC_Cupin_sf"/>
</dbReference>
<comment type="caution">
    <text evidence="2">The sequence shown here is derived from an EMBL/GenBank/DDBJ whole genome shotgun (WGS) entry which is preliminary data.</text>
</comment>